<protein>
    <submittedName>
        <fullName evidence="1">Uncharacterized protein</fullName>
    </submittedName>
</protein>
<dbReference type="Proteomes" id="UP000554520">
    <property type="component" value="Unassembled WGS sequence"/>
</dbReference>
<evidence type="ECO:0000313" key="1">
    <source>
        <dbReference type="EMBL" id="MBB3146910.1"/>
    </source>
</evidence>
<name>A0A839UDA8_9HYPH</name>
<proteinExistence type="predicted"/>
<sequence>MQALDFWVRYPDYLADEILSQFEQSSDPEMLVAAREIFAADEPDVRRMPMMRKYYGAYEPLDTSLAILKSRGLVLPRTRKTSRGTNVRDFLLSEKAFETCAAVVENFPLMNWYRERIALVLRIADNRGGKALKDRQHEQKEYHDAQVGDTIPTIAQRVKMRLDRMGNTR</sequence>
<keyword evidence="2" id="KW-1185">Reference proteome</keyword>
<dbReference type="AlphaFoldDB" id="A0A839UDA8"/>
<dbReference type="EMBL" id="JACHXN010000010">
    <property type="protein sequence ID" value="MBB3146910.1"/>
    <property type="molecule type" value="Genomic_DNA"/>
</dbReference>
<dbReference type="RefSeq" id="WP_183662870.1">
    <property type="nucleotide sequence ID" value="NZ_JACHXN010000010.1"/>
</dbReference>
<organism evidence="1 2">
    <name type="scientific">Phyllobacterium trifolii</name>
    <dbReference type="NCBI Taxonomy" id="300193"/>
    <lineage>
        <taxon>Bacteria</taxon>
        <taxon>Pseudomonadati</taxon>
        <taxon>Pseudomonadota</taxon>
        <taxon>Alphaproteobacteria</taxon>
        <taxon>Hyphomicrobiales</taxon>
        <taxon>Phyllobacteriaceae</taxon>
        <taxon>Phyllobacterium</taxon>
    </lineage>
</organism>
<evidence type="ECO:0000313" key="2">
    <source>
        <dbReference type="Proteomes" id="UP000554520"/>
    </source>
</evidence>
<reference evidence="1 2" key="1">
    <citation type="submission" date="2020-08" db="EMBL/GenBank/DDBJ databases">
        <title>Genomic Encyclopedia of Type Strains, Phase III (KMG-III): the genomes of soil and plant-associated and newly described type strains.</title>
        <authorList>
            <person name="Whitman W."/>
        </authorList>
    </citation>
    <scope>NUCLEOTIDE SEQUENCE [LARGE SCALE GENOMIC DNA]</scope>
    <source>
        <strain evidence="1 2">CECT 7015</strain>
    </source>
</reference>
<comment type="caution">
    <text evidence="1">The sequence shown here is derived from an EMBL/GenBank/DDBJ whole genome shotgun (WGS) entry which is preliminary data.</text>
</comment>
<gene>
    <name evidence="1" type="ORF">FHS21_003326</name>
</gene>
<accession>A0A839UDA8</accession>